<reference evidence="2" key="1">
    <citation type="submission" date="2020-05" db="EMBL/GenBank/DDBJ databases">
        <title>Mycena genomes resolve the evolution of fungal bioluminescence.</title>
        <authorList>
            <person name="Tsai I.J."/>
        </authorList>
    </citation>
    <scope>NUCLEOTIDE SEQUENCE</scope>
    <source>
        <strain evidence="2">160909Yilan</strain>
    </source>
</reference>
<sequence>MLMLSEPSSFIADGLVIYRCYVVWNNNVFVTILPILMLIATTGLVVSFDFTLTLYPFFALSLATNVLVTALTGIRAYLVDLSLFSRVFEDRRTTTIHIRHCHHVVESGALYSATVLAFLIMLSIPSVVIVSNPIYQMQAQVMGIAPTLIIVRAGLAVKGEEVKLVDDSMASRERRIFGIPVGQLDPGKDVPAIATDVEKGLSNYHTWEN</sequence>
<gene>
    <name evidence="2" type="ORF">MSAN_01643300</name>
</gene>
<feature type="transmembrane region" description="Helical" evidence="1">
    <location>
        <begin position="109"/>
        <end position="130"/>
    </location>
</feature>
<evidence type="ECO:0000256" key="1">
    <source>
        <dbReference type="SAM" id="Phobius"/>
    </source>
</evidence>
<accession>A0A8H7CWQ2</accession>
<keyword evidence="1" id="KW-0812">Transmembrane</keyword>
<dbReference type="EMBL" id="JACAZH010000014">
    <property type="protein sequence ID" value="KAF7350816.1"/>
    <property type="molecule type" value="Genomic_DNA"/>
</dbReference>
<dbReference type="Proteomes" id="UP000623467">
    <property type="component" value="Unassembled WGS sequence"/>
</dbReference>
<comment type="caution">
    <text evidence="2">The sequence shown here is derived from an EMBL/GenBank/DDBJ whole genome shotgun (WGS) entry which is preliminary data.</text>
</comment>
<organism evidence="2 3">
    <name type="scientific">Mycena sanguinolenta</name>
    <dbReference type="NCBI Taxonomy" id="230812"/>
    <lineage>
        <taxon>Eukaryota</taxon>
        <taxon>Fungi</taxon>
        <taxon>Dikarya</taxon>
        <taxon>Basidiomycota</taxon>
        <taxon>Agaricomycotina</taxon>
        <taxon>Agaricomycetes</taxon>
        <taxon>Agaricomycetidae</taxon>
        <taxon>Agaricales</taxon>
        <taxon>Marasmiineae</taxon>
        <taxon>Mycenaceae</taxon>
        <taxon>Mycena</taxon>
    </lineage>
</organism>
<dbReference type="AlphaFoldDB" id="A0A8H7CWQ2"/>
<proteinExistence type="predicted"/>
<keyword evidence="1" id="KW-1133">Transmembrane helix</keyword>
<dbReference type="OrthoDB" id="3226582at2759"/>
<evidence type="ECO:0000313" key="2">
    <source>
        <dbReference type="EMBL" id="KAF7350816.1"/>
    </source>
</evidence>
<protein>
    <submittedName>
        <fullName evidence="2">Uncharacterized protein</fullName>
    </submittedName>
</protein>
<keyword evidence="1" id="KW-0472">Membrane</keyword>
<name>A0A8H7CWQ2_9AGAR</name>
<feature type="transmembrane region" description="Helical" evidence="1">
    <location>
        <begin position="28"/>
        <end position="50"/>
    </location>
</feature>
<evidence type="ECO:0000313" key="3">
    <source>
        <dbReference type="Proteomes" id="UP000623467"/>
    </source>
</evidence>
<keyword evidence="3" id="KW-1185">Reference proteome</keyword>
<feature type="transmembrane region" description="Helical" evidence="1">
    <location>
        <begin position="57"/>
        <end position="78"/>
    </location>
</feature>